<feature type="transmembrane region" description="Helical" evidence="5">
    <location>
        <begin position="133"/>
        <end position="153"/>
    </location>
</feature>
<evidence type="ECO:0000256" key="5">
    <source>
        <dbReference type="SAM" id="Phobius"/>
    </source>
</evidence>
<dbReference type="GO" id="GO:0015035">
    <property type="term" value="F:protein-disulfide reductase activity"/>
    <property type="evidence" value="ECO:0007669"/>
    <property type="project" value="InterPro"/>
</dbReference>
<dbReference type="EMBL" id="WTYA01000002">
    <property type="protein sequence ID" value="MXP27978.1"/>
    <property type="molecule type" value="Genomic_DNA"/>
</dbReference>
<keyword evidence="7" id="KW-1185">Reference proteome</keyword>
<dbReference type="OrthoDB" id="9808637at2"/>
<dbReference type="Gene3D" id="1.20.1550.10">
    <property type="entry name" value="DsbB-like"/>
    <property type="match status" value="1"/>
</dbReference>
<sequence>MTISSNLWLARLLALAIPALLIAGAYIAQYGFGLYPCEMCWWQRYPHFAAIVLALLAFIIPPARLWVVLAALAILVSGAIGAYHAGVEYGWWYGVTSCARLDVPQGANALDTIMNTPLIRCDEAQWRLIGISLAGWNFLISTIGGLSVFWLLLRKESDA</sequence>
<feature type="transmembrane region" description="Helical" evidence="5">
    <location>
        <begin position="12"/>
        <end position="32"/>
    </location>
</feature>
<dbReference type="InterPro" id="IPR003752">
    <property type="entry name" value="DiS_bond_form_DsbB/BdbC"/>
</dbReference>
<evidence type="ECO:0000256" key="4">
    <source>
        <dbReference type="ARBA" id="ARBA00023136"/>
    </source>
</evidence>
<dbReference type="GO" id="GO:0006457">
    <property type="term" value="P:protein folding"/>
    <property type="evidence" value="ECO:0007669"/>
    <property type="project" value="InterPro"/>
</dbReference>
<feature type="transmembrane region" description="Helical" evidence="5">
    <location>
        <begin position="65"/>
        <end position="85"/>
    </location>
</feature>
<dbReference type="InterPro" id="IPR024199">
    <property type="entry name" value="Uncharacterised_DsbB"/>
</dbReference>
<feature type="transmembrane region" description="Helical" evidence="5">
    <location>
        <begin position="44"/>
        <end position="60"/>
    </location>
</feature>
<keyword evidence="2 5" id="KW-0812">Transmembrane</keyword>
<evidence type="ECO:0000256" key="3">
    <source>
        <dbReference type="ARBA" id="ARBA00022989"/>
    </source>
</evidence>
<dbReference type="GO" id="GO:0016020">
    <property type="term" value="C:membrane"/>
    <property type="evidence" value="ECO:0007669"/>
    <property type="project" value="UniProtKB-SubCell"/>
</dbReference>
<dbReference type="InterPro" id="IPR023380">
    <property type="entry name" value="DsbB-like_sf"/>
</dbReference>
<accession>A0A845ALT6</accession>
<dbReference type="AlphaFoldDB" id="A0A845ALT6"/>
<protein>
    <submittedName>
        <fullName evidence="6">Disulfide bond formation protein B</fullName>
    </submittedName>
</protein>
<comment type="caution">
    <text evidence="6">The sequence shown here is derived from an EMBL/GenBank/DDBJ whole genome shotgun (WGS) entry which is preliminary data.</text>
</comment>
<comment type="subcellular location">
    <subcellularLocation>
        <location evidence="1">Membrane</location>
        <topology evidence="1">Multi-pass membrane protein</topology>
    </subcellularLocation>
</comment>
<dbReference type="Proteomes" id="UP000439780">
    <property type="component" value="Unassembled WGS sequence"/>
</dbReference>
<dbReference type="RefSeq" id="WP_160752266.1">
    <property type="nucleotide sequence ID" value="NZ_WTYA01000002.1"/>
</dbReference>
<evidence type="ECO:0000313" key="6">
    <source>
        <dbReference type="EMBL" id="MXP27978.1"/>
    </source>
</evidence>
<dbReference type="Pfam" id="PF02600">
    <property type="entry name" value="DsbB"/>
    <property type="match status" value="1"/>
</dbReference>
<dbReference type="PIRSF" id="PIRSF033913">
    <property type="entry name" value="S-S_format_DsbB"/>
    <property type="match status" value="1"/>
</dbReference>
<proteinExistence type="predicted"/>
<keyword evidence="3 5" id="KW-1133">Transmembrane helix</keyword>
<evidence type="ECO:0000256" key="1">
    <source>
        <dbReference type="ARBA" id="ARBA00004141"/>
    </source>
</evidence>
<name>A0A845ALT6_9SPHN</name>
<gene>
    <name evidence="6" type="ORF">GRI58_03980</name>
</gene>
<evidence type="ECO:0000256" key="2">
    <source>
        <dbReference type="ARBA" id="ARBA00022692"/>
    </source>
</evidence>
<keyword evidence="4 5" id="KW-0472">Membrane</keyword>
<dbReference type="SUPFAM" id="SSF158442">
    <property type="entry name" value="DsbB-like"/>
    <property type="match status" value="1"/>
</dbReference>
<organism evidence="6 7">
    <name type="scientific">Qipengyuania algicida</name>
    <dbReference type="NCBI Taxonomy" id="1836209"/>
    <lineage>
        <taxon>Bacteria</taxon>
        <taxon>Pseudomonadati</taxon>
        <taxon>Pseudomonadota</taxon>
        <taxon>Alphaproteobacteria</taxon>
        <taxon>Sphingomonadales</taxon>
        <taxon>Erythrobacteraceae</taxon>
        <taxon>Qipengyuania</taxon>
    </lineage>
</organism>
<evidence type="ECO:0000313" key="7">
    <source>
        <dbReference type="Proteomes" id="UP000439780"/>
    </source>
</evidence>
<reference evidence="6 7" key="1">
    <citation type="submission" date="2019-12" db="EMBL/GenBank/DDBJ databases">
        <title>Genomic-based taxomic classification of the family Erythrobacteraceae.</title>
        <authorList>
            <person name="Xu L."/>
        </authorList>
    </citation>
    <scope>NUCLEOTIDE SEQUENCE [LARGE SCALE GENOMIC DNA]</scope>
    <source>
        <strain evidence="6 7">KEMB 9005-328</strain>
    </source>
</reference>